<dbReference type="InterPro" id="IPR050741">
    <property type="entry name" value="Acyl-CoA_dehydrogenase"/>
</dbReference>
<evidence type="ECO:0000259" key="8">
    <source>
        <dbReference type="Pfam" id="PF00441"/>
    </source>
</evidence>
<keyword evidence="4 7" id="KW-0285">Flavoprotein</keyword>
<feature type="domain" description="Acyl-CoA dehydrogenase/oxidase N-terminal" evidence="10">
    <location>
        <begin position="4"/>
        <end position="93"/>
    </location>
</feature>
<dbReference type="InterPro" id="IPR046373">
    <property type="entry name" value="Acyl-CoA_Oxase/DH_mid-dom_sf"/>
</dbReference>
<evidence type="ECO:0000256" key="1">
    <source>
        <dbReference type="ARBA" id="ARBA00001974"/>
    </source>
</evidence>
<dbReference type="EMBL" id="CP016793">
    <property type="protein sequence ID" value="ANZ39764.1"/>
    <property type="molecule type" value="Genomic_DNA"/>
</dbReference>
<dbReference type="InterPro" id="IPR006089">
    <property type="entry name" value="Acyl-CoA_DH_CS"/>
</dbReference>
<dbReference type="GO" id="GO:0003995">
    <property type="term" value="F:acyl-CoA dehydrogenase activity"/>
    <property type="evidence" value="ECO:0007669"/>
    <property type="project" value="InterPro"/>
</dbReference>
<dbReference type="PROSITE" id="PS00072">
    <property type="entry name" value="ACYL_COA_DH_1"/>
    <property type="match status" value="1"/>
</dbReference>
<evidence type="ECO:0000259" key="10">
    <source>
        <dbReference type="Pfam" id="PF02771"/>
    </source>
</evidence>
<dbReference type="RefSeq" id="WP_065918105.1">
    <property type="nucleotide sequence ID" value="NZ_CP016793.1"/>
</dbReference>
<dbReference type="SUPFAM" id="SSF47203">
    <property type="entry name" value="Acyl-CoA dehydrogenase C-terminal domain-like"/>
    <property type="match status" value="1"/>
</dbReference>
<sequence length="372" mass="39303">MNDYRAKVRQVVAGFVPDMPSWEQDGHLPRELFRALGAVGVFRDRWALGPVGGLALARVLVEELAVHNGGAALAVSLHSEVFLHALHRAGGHEEVVEGALDGTVIGCAAVTEPGAGSDVPAVTTSARRENGRWRLRGTKCFVTNAGRATHGLVLARTGDARSFGLFLVPLSGVARFVPTLGVKSADTAVLDLDVADAAVVGNPRAGLVQLLRVLDFERLAAAAGLVATARAAMGLAIAHMRERTAFTARLFDHQALRHRMAWHWARVQAVDALLDAATTPGPGGEVSHSAVAAVKLIAARDCADAVDAALQAFGGRGYTEEFPLARMYRDLRLTRIGGGTDEMLCEVIASNLDADDPLNATLVRGIAERGGW</sequence>
<feature type="domain" description="Acyl-CoA dehydrogenase/oxidase C-terminal" evidence="8">
    <location>
        <begin position="206"/>
        <end position="351"/>
    </location>
</feature>
<comment type="similarity">
    <text evidence="2 7">Belongs to the acyl-CoA dehydrogenase family.</text>
</comment>
<dbReference type="Gene3D" id="2.40.110.10">
    <property type="entry name" value="Butyryl-CoA Dehydrogenase, subunit A, domain 2"/>
    <property type="match status" value="1"/>
</dbReference>
<organism evidence="11 12">
    <name type="scientific">Lentzea guizhouensis</name>
    <dbReference type="NCBI Taxonomy" id="1586287"/>
    <lineage>
        <taxon>Bacteria</taxon>
        <taxon>Bacillati</taxon>
        <taxon>Actinomycetota</taxon>
        <taxon>Actinomycetes</taxon>
        <taxon>Pseudonocardiales</taxon>
        <taxon>Pseudonocardiaceae</taxon>
        <taxon>Lentzea</taxon>
    </lineage>
</organism>
<keyword evidence="12" id="KW-1185">Reference proteome</keyword>
<dbReference type="GO" id="GO:0050660">
    <property type="term" value="F:flavin adenine dinucleotide binding"/>
    <property type="evidence" value="ECO:0007669"/>
    <property type="project" value="InterPro"/>
</dbReference>
<dbReference type="OrthoDB" id="4501619at2"/>
<dbReference type="InterPro" id="IPR037069">
    <property type="entry name" value="AcylCoA_DH/ox_N_sf"/>
</dbReference>
<dbReference type="InterPro" id="IPR009100">
    <property type="entry name" value="AcylCoA_DH/oxidase_NM_dom_sf"/>
</dbReference>
<reference evidence="11 12" key="1">
    <citation type="submission" date="2016-07" db="EMBL/GenBank/DDBJ databases">
        <title>Complete genome sequence of the Lentzea guizhouensis DHS C013.</title>
        <authorList>
            <person name="Cao C."/>
        </authorList>
    </citation>
    <scope>NUCLEOTIDE SEQUENCE [LARGE SCALE GENOMIC DNA]</scope>
    <source>
        <strain evidence="11 12">DHS C013</strain>
    </source>
</reference>
<dbReference type="PANTHER" id="PTHR48083:SF2">
    <property type="entry name" value="MEDIUM-CHAIN SPECIFIC ACYL-COA DEHYDROGENASE, MITOCHONDRIAL"/>
    <property type="match status" value="1"/>
</dbReference>
<dbReference type="Pfam" id="PF02771">
    <property type="entry name" value="Acyl-CoA_dh_N"/>
    <property type="match status" value="1"/>
</dbReference>
<evidence type="ECO:0000256" key="3">
    <source>
        <dbReference type="ARBA" id="ARBA00019125"/>
    </source>
</evidence>
<dbReference type="Pfam" id="PF00441">
    <property type="entry name" value="Acyl-CoA_dh_1"/>
    <property type="match status" value="1"/>
</dbReference>
<keyword evidence="6 7" id="KW-0560">Oxidoreductase</keyword>
<dbReference type="PROSITE" id="PS00073">
    <property type="entry name" value="ACYL_COA_DH_2"/>
    <property type="match status" value="1"/>
</dbReference>
<keyword evidence="5 7" id="KW-0274">FAD</keyword>
<dbReference type="InterPro" id="IPR006091">
    <property type="entry name" value="Acyl-CoA_Oxase/DH_mid-dom"/>
</dbReference>
<feature type="domain" description="Acyl-CoA oxidase/dehydrogenase middle" evidence="9">
    <location>
        <begin position="107"/>
        <end position="190"/>
    </location>
</feature>
<dbReference type="GO" id="GO:0033539">
    <property type="term" value="P:fatty acid beta-oxidation using acyl-CoA dehydrogenase"/>
    <property type="evidence" value="ECO:0007669"/>
    <property type="project" value="TreeGrafter"/>
</dbReference>
<evidence type="ECO:0000313" key="11">
    <source>
        <dbReference type="EMBL" id="ANZ39764.1"/>
    </source>
</evidence>
<evidence type="ECO:0000259" key="9">
    <source>
        <dbReference type="Pfam" id="PF02770"/>
    </source>
</evidence>
<gene>
    <name evidence="11" type="ORF">BBK82_30720</name>
</gene>
<dbReference type="InterPro" id="IPR036250">
    <property type="entry name" value="AcylCo_DH-like_C"/>
</dbReference>
<dbReference type="InterPro" id="IPR013786">
    <property type="entry name" value="AcylCoA_DH/ox_N"/>
</dbReference>
<dbReference type="Gene3D" id="1.10.540.10">
    <property type="entry name" value="Acyl-CoA dehydrogenase/oxidase, N-terminal domain"/>
    <property type="match status" value="1"/>
</dbReference>
<name>A0A1B2HPV5_9PSEU</name>
<comment type="cofactor">
    <cofactor evidence="1 7">
        <name>FAD</name>
        <dbReference type="ChEBI" id="CHEBI:57692"/>
    </cofactor>
</comment>
<dbReference type="STRING" id="1586287.BBK82_30720"/>
<dbReference type="CDD" id="cd00567">
    <property type="entry name" value="ACAD"/>
    <property type="match status" value="1"/>
</dbReference>
<proteinExistence type="inferred from homology"/>
<evidence type="ECO:0000256" key="7">
    <source>
        <dbReference type="RuleBase" id="RU362125"/>
    </source>
</evidence>
<dbReference type="AlphaFoldDB" id="A0A1B2HPV5"/>
<evidence type="ECO:0000256" key="5">
    <source>
        <dbReference type="ARBA" id="ARBA00022827"/>
    </source>
</evidence>
<evidence type="ECO:0000313" key="12">
    <source>
        <dbReference type="Proteomes" id="UP000093053"/>
    </source>
</evidence>
<evidence type="ECO:0000256" key="4">
    <source>
        <dbReference type="ARBA" id="ARBA00022630"/>
    </source>
</evidence>
<dbReference type="Proteomes" id="UP000093053">
    <property type="component" value="Chromosome"/>
</dbReference>
<evidence type="ECO:0000256" key="6">
    <source>
        <dbReference type="ARBA" id="ARBA00023002"/>
    </source>
</evidence>
<evidence type="ECO:0000256" key="2">
    <source>
        <dbReference type="ARBA" id="ARBA00009347"/>
    </source>
</evidence>
<dbReference type="PANTHER" id="PTHR48083">
    <property type="entry name" value="MEDIUM-CHAIN SPECIFIC ACYL-COA DEHYDROGENASE, MITOCHONDRIAL-RELATED"/>
    <property type="match status" value="1"/>
</dbReference>
<dbReference type="Gene3D" id="1.20.140.10">
    <property type="entry name" value="Butyryl-CoA Dehydrogenase, subunit A, domain 3"/>
    <property type="match status" value="1"/>
</dbReference>
<dbReference type="Pfam" id="PF02770">
    <property type="entry name" value="Acyl-CoA_dh_M"/>
    <property type="match status" value="1"/>
</dbReference>
<dbReference type="KEGG" id="led:BBK82_30720"/>
<dbReference type="InterPro" id="IPR009075">
    <property type="entry name" value="AcylCo_DH/oxidase_C"/>
</dbReference>
<dbReference type="GO" id="GO:0005737">
    <property type="term" value="C:cytoplasm"/>
    <property type="evidence" value="ECO:0007669"/>
    <property type="project" value="TreeGrafter"/>
</dbReference>
<accession>A0A1B2HPV5</accession>
<dbReference type="SUPFAM" id="SSF56645">
    <property type="entry name" value="Acyl-CoA dehydrogenase NM domain-like"/>
    <property type="match status" value="1"/>
</dbReference>
<protein>
    <recommendedName>
        <fullName evidence="3">Medium-chain specific acyl-CoA dehydrogenase, mitochondrial</fullName>
    </recommendedName>
</protein>